<keyword evidence="3" id="KW-1185">Reference proteome</keyword>
<feature type="region of interest" description="Disordered" evidence="1">
    <location>
        <begin position="1"/>
        <end position="22"/>
    </location>
</feature>
<comment type="caution">
    <text evidence="2">The sequence shown here is derived from an EMBL/GenBank/DDBJ whole genome shotgun (WGS) entry which is preliminary data.</text>
</comment>
<feature type="compositionally biased region" description="Low complexity" evidence="1">
    <location>
        <begin position="1"/>
        <end position="19"/>
    </location>
</feature>
<sequence length="89" mass="9966">MHSTTFQQTTTTGKTKSSQVNLYPYGVGKQEAMLEFEEHKTNPGQGHFIEKRDKRRKDRGPLKVYPRSDNLLGQSRPSGNTSGSAACYC</sequence>
<feature type="region of interest" description="Disordered" evidence="1">
    <location>
        <begin position="38"/>
        <end position="89"/>
    </location>
</feature>
<accession>A0A9N8EZM2</accession>
<protein>
    <submittedName>
        <fullName evidence="2">Uncharacterized protein</fullName>
    </submittedName>
</protein>
<reference evidence="2" key="1">
    <citation type="submission" date="2020-06" db="EMBL/GenBank/DDBJ databases">
        <authorList>
            <consortium name="Plant Systems Biology data submission"/>
        </authorList>
    </citation>
    <scope>NUCLEOTIDE SEQUENCE</scope>
    <source>
        <strain evidence="2">D6</strain>
    </source>
</reference>
<evidence type="ECO:0000313" key="2">
    <source>
        <dbReference type="EMBL" id="CAB9530166.1"/>
    </source>
</evidence>
<dbReference type="AlphaFoldDB" id="A0A9N8EZM2"/>
<gene>
    <name evidence="2" type="ORF">SEMRO_2767_G336690.1</name>
</gene>
<feature type="compositionally biased region" description="Polar residues" evidence="1">
    <location>
        <begin position="71"/>
        <end position="89"/>
    </location>
</feature>
<proteinExistence type="predicted"/>
<dbReference type="Proteomes" id="UP001153069">
    <property type="component" value="Unassembled WGS sequence"/>
</dbReference>
<evidence type="ECO:0000256" key="1">
    <source>
        <dbReference type="SAM" id="MobiDB-lite"/>
    </source>
</evidence>
<evidence type="ECO:0000313" key="3">
    <source>
        <dbReference type="Proteomes" id="UP001153069"/>
    </source>
</evidence>
<organism evidence="2 3">
    <name type="scientific">Seminavis robusta</name>
    <dbReference type="NCBI Taxonomy" id="568900"/>
    <lineage>
        <taxon>Eukaryota</taxon>
        <taxon>Sar</taxon>
        <taxon>Stramenopiles</taxon>
        <taxon>Ochrophyta</taxon>
        <taxon>Bacillariophyta</taxon>
        <taxon>Bacillariophyceae</taxon>
        <taxon>Bacillariophycidae</taxon>
        <taxon>Naviculales</taxon>
        <taxon>Naviculaceae</taxon>
        <taxon>Seminavis</taxon>
    </lineage>
</organism>
<dbReference type="EMBL" id="CAICTM010002765">
    <property type="protein sequence ID" value="CAB9530166.1"/>
    <property type="molecule type" value="Genomic_DNA"/>
</dbReference>
<name>A0A9N8EZM2_9STRA</name>